<gene>
    <name evidence="2" type="ORF">C683_0922</name>
</gene>
<keyword evidence="1" id="KW-0812">Transmembrane</keyword>
<keyword evidence="3" id="KW-1185">Reference proteome</keyword>
<reference evidence="2 3" key="1">
    <citation type="journal article" date="2013" name="Genome Announc.">
        <title>Draft Genome Sequence of Catellicoccus marimammalium, a Novel Species Commonly Found in Gull Feces.</title>
        <authorList>
            <person name="Weigand M.R."/>
            <person name="Ryu H."/>
            <person name="Bozcek L."/>
            <person name="Konstantinidis K.T."/>
            <person name="Santo Domingo J.W."/>
        </authorList>
    </citation>
    <scope>NUCLEOTIDE SEQUENCE [LARGE SCALE GENOMIC DNA]</scope>
    <source>
        <strain evidence="2 3">M35/04/3</strain>
    </source>
</reference>
<dbReference type="RefSeq" id="WP_009490614.1">
    <property type="nucleotide sequence ID" value="NZ_AMYT01000019.1"/>
</dbReference>
<feature type="transmembrane region" description="Helical" evidence="1">
    <location>
        <begin position="182"/>
        <end position="201"/>
    </location>
</feature>
<protein>
    <submittedName>
        <fullName evidence="2">Uncharacterized protein</fullName>
    </submittedName>
</protein>
<organism evidence="2 3">
    <name type="scientific">Catellicoccus marimammalium M35/04/3</name>
    <dbReference type="NCBI Taxonomy" id="1234409"/>
    <lineage>
        <taxon>Bacteria</taxon>
        <taxon>Bacillati</taxon>
        <taxon>Bacillota</taxon>
        <taxon>Bacilli</taxon>
        <taxon>Lactobacillales</taxon>
        <taxon>Enterococcaceae</taxon>
        <taxon>Catellicoccus</taxon>
    </lineage>
</organism>
<keyword evidence="1" id="KW-0472">Membrane</keyword>
<evidence type="ECO:0000313" key="2">
    <source>
        <dbReference type="EMBL" id="EKU27144.1"/>
    </source>
</evidence>
<dbReference type="EMBL" id="AMYT01000019">
    <property type="protein sequence ID" value="EKU27144.1"/>
    <property type="molecule type" value="Genomic_DNA"/>
</dbReference>
<feature type="transmembrane region" description="Helical" evidence="1">
    <location>
        <begin position="39"/>
        <end position="59"/>
    </location>
</feature>
<feature type="transmembrane region" description="Helical" evidence="1">
    <location>
        <begin position="207"/>
        <end position="226"/>
    </location>
</feature>
<feature type="transmembrane region" description="Helical" evidence="1">
    <location>
        <begin position="12"/>
        <end position="30"/>
    </location>
</feature>
<feature type="transmembrane region" description="Helical" evidence="1">
    <location>
        <begin position="79"/>
        <end position="102"/>
    </location>
</feature>
<evidence type="ECO:0000313" key="3">
    <source>
        <dbReference type="Proteomes" id="UP000016057"/>
    </source>
</evidence>
<evidence type="ECO:0000256" key="1">
    <source>
        <dbReference type="SAM" id="Phobius"/>
    </source>
</evidence>
<dbReference type="Proteomes" id="UP000016057">
    <property type="component" value="Unassembled WGS sequence"/>
</dbReference>
<accession>K8Z816</accession>
<name>K8Z816_9ENTE</name>
<feature type="transmembrane region" description="Helical" evidence="1">
    <location>
        <begin position="153"/>
        <end position="170"/>
    </location>
</feature>
<sequence length="255" mass="29979">MNKWSLEKPVVAMPIIILLNTLAMIWVGGVEHFQEKTPLLSGLFFLILYIIVSEAWQLIGRNMYYHQRQFTWPIYGTKLLISLVLIVIIACQSRFILGILLLMYELYQALLYRNDWQYMNHFYYCFMNGFFKGFIINIILAVGVPFTLSFSGLFPYFLPFLLFMMQGVLYQIMYTDYNRRSNYFITFTVLAALCVVVLILTALKHPFLWISLILFVVYFGALLYIFKNTHKKRLEQETYIALFLALSIITCCSIV</sequence>
<comment type="caution">
    <text evidence="2">The sequence shown here is derived from an EMBL/GenBank/DDBJ whole genome shotgun (WGS) entry which is preliminary data.</text>
</comment>
<dbReference type="AlphaFoldDB" id="K8Z816"/>
<dbReference type="STRING" id="1234409.C683_0922"/>
<keyword evidence="1" id="KW-1133">Transmembrane helix</keyword>
<feature type="transmembrane region" description="Helical" evidence="1">
    <location>
        <begin position="122"/>
        <end position="147"/>
    </location>
</feature>
<proteinExistence type="predicted"/>